<organism evidence="2 3">
    <name type="scientific">Metabacillus flavus</name>
    <dbReference type="NCBI Taxonomy" id="2823519"/>
    <lineage>
        <taxon>Bacteria</taxon>
        <taxon>Bacillati</taxon>
        <taxon>Bacillota</taxon>
        <taxon>Bacilli</taxon>
        <taxon>Bacillales</taxon>
        <taxon>Bacillaceae</taxon>
        <taxon>Metabacillus</taxon>
    </lineage>
</organism>
<name>A0ABS5LA77_9BACI</name>
<keyword evidence="3" id="KW-1185">Reference proteome</keyword>
<reference evidence="2 3" key="1">
    <citation type="submission" date="2021-04" db="EMBL/GenBank/DDBJ databases">
        <title>Metabacillus sp. strain KIGAM252 whole genome sequence.</title>
        <authorList>
            <person name="Seo M.-J."/>
            <person name="Cho E.-S."/>
            <person name="Hwang C.Y."/>
            <person name="Yoon D.J."/>
        </authorList>
    </citation>
    <scope>NUCLEOTIDE SEQUENCE [LARGE SCALE GENOMIC DNA]</scope>
    <source>
        <strain evidence="2 3">KIGAM252</strain>
    </source>
</reference>
<proteinExistence type="predicted"/>
<evidence type="ECO:0000313" key="2">
    <source>
        <dbReference type="EMBL" id="MBS2967493.1"/>
    </source>
</evidence>
<protein>
    <submittedName>
        <fullName evidence="2">Uncharacterized protein</fullName>
    </submittedName>
</protein>
<evidence type="ECO:0000313" key="3">
    <source>
        <dbReference type="Proteomes" id="UP000682403"/>
    </source>
</evidence>
<dbReference type="Proteomes" id="UP000682403">
    <property type="component" value="Unassembled WGS sequence"/>
</dbReference>
<dbReference type="RefSeq" id="WP_211555981.1">
    <property type="nucleotide sequence ID" value="NZ_JAGVRK010000001.1"/>
</dbReference>
<accession>A0ABS5LA77</accession>
<comment type="caution">
    <text evidence="2">The sequence shown here is derived from an EMBL/GenBank/DDBJ whole genome shotgun (WGS) entry which is preliminary data.</text>
</comment>
<evidence type="ECO:0000256" key="1">
    <source>
        <dbReference type="SAM" id="MobiDB-lite"/>
    </source>
</evidence>
<feature type="region of interest" description="Disordered" evidence="1">
    <location>
        <begin position="134"/>
        <end position="169"/>
    </location>
</feature>
<sequence length="169" mass="20409">MFKNRFFKNILFKGMPHKEQNVCELKLVKVIKRLKIEDYNFNWDRNSCFIEFYYKQEAYRLEHSIEKANEKGILLRNGMDCLNDLTDSLEDLCAIIDRGTYRFETWISGMKQSPPIQEPPEFQEEFHIRYRSSGKPHYPELQRNETPFHPESPLRDFDENENVQLPLRK</sequence>
<gene>
    <name evidence="2" type="ORF">J9317_01705</name>
</gene>
<feature type="compositionally biased region" description="Basic and acidic residues" evidence="1">
    <location>
        <begin position="137"/>
        <end position="157"/>
    </location>
</feature>
<dbReference type="EMBL" id="JAGVRK010000001">
    <property type="protein sequence ID" value="MBS2967493.1"/>
    <property type="molecule type" value="Genomic_DNA"/>
</dbReference>